<dbReference type="InterPro" id="IPR036388">
    <property type="entry name" value="WH-like_DNA-bd_sf"/>
</dbReference>
<feature type="domain" description="HTH luxR-type" evidence="2">
    <location>
        <begin position="455"/>
        <end position="520"/>
    </location>
</feature>
<evidence type="ECO:0000313" key="3">
    <source>
        <dbReference type="EMBL" id="TDD30336.1"/>
    </source>
</evidence>
<dbReference type="PANTHER" id="PTHR43214:SF43">
    <property type="entry name" value="TWO-COMPONENT RESPONSE REGULATOR"/>
    <property type="match status" value="1"/>
</dbReference>
<dbReference type="SUPFAM" id="SSF46894">
    <property type="entry name" value="C-terminal effector domain of the bipartite response regulators"/>
    <property type="match status" value="1"/>
</dbReference>
<dbReference type="CDD" id="cd06170">
    <property type="entry name" value="LuxR_C_like"/>
    <property type="match status" value="1"/>
</dbReference>
<gene>
    <name evidence="3" type="ORF">E1218_01910</name>
</gene>
<protein>
    <submittedName>
        <fullName evidence="3">LuxR family transcriptional regulator</fullName>
    </submittedName>
</protein>
<sequence>MDLRLLERQADQCAEAGDYAASLALRERAFAHWRERGDLRRAAYLAAYQIAFDHLAFFGNQAVAQGWIERATHLAEQAGDCAEAGWVALSRVLYTADPAVRAELVDEATRLAQRFGDNDLRFDALAFAGLALVEEGRVSEGMRQLDEAAAAARGGEVTSPVVAGEIYCKLLVACESTLDVRRAEDWQRVTSPLGDRPAVAWASAICRTHYGGILVVAGRWDEAEHELEESLRLYDASYRALRSAALARLAELRVRQGRLSECRELLAGQAVDAYALRPWARTEWLTAGDAAERGVVAARLERALGRQGRGLLDVPVMALLTEMQVACGDVSAATRTARTMVELTASDPVEALVGYARQSNACVAAAAAGGRSGSGLDGVVEELESAIASFAAAQLPLEAACARLRLAELVQAEDPALARAEARTAAESCAWLGANLELDRATALLRTLGGPARTGVRRVGSLTDRETEVLALVSQGLSNPQIAERLYISPKTASHHVSNVLAKLGVQNRAEAAAWAAAHGRTGRR</sequence>
<evidence type="ECO:0000259" key="2">
    <source>
        <dbReference type="PROSITE" id="PS50043"/>
    </source>
</evidence>
<dbReference type="RefSeq" id="WP_132315539.1">
    <property type="nucleotide sequence ID" value="NZ_SMKR01000004.1"/>
</dbReference>
<comment type="caution">
    <text evidence="3">The sequence shown here is derived from an EMBL/GenBank/DDBJ whole genome shotgun (WGS) entry which is preliminary data.</text>
</comment>
<dbReference type="SMART" id="SM00421">
    <property type="entry name" value="HTH_LUXR"/>
    <property type="match status" value="1"/>
</dbReference>
<accession>A0A4R4XHL6</accession>
<dbReference type="PANTHER" id="PTHR43214">
    <property type="entry name" value="TWO-COMPONENT RESPONSE REGULATOR"/>
    <property type="match status" value="1"/>
</dbReference>
<keyword evidence="4" id="KW-1185">Reference proteome</keyword>
<evidence type="ECO:0000256" key="1">
    <source>
        <dbReference type="ARBA" id="ARBA00023125"/>
    </source>
</evidence>
<dbReference type="InterPro" id="IPR039420">
    <property type="entry name" value="WalR-like"/>
</dbReference>
<dbReference type="PROSITE" id="PS50043">
    <property type="entry name" value="HTH_LUXR_2"/>
    <property type="match status" value="1"/>
</dbReference>
<dbReference type="Pfam" id="PF00196">
    <property type="entry name" value="GerE"/>
    <property type="match status" value="1"/>
</dbReference>
<reference evidence="3 4" key="1">
    <citation type="submission" date="2019-02" db="EMBL/GenBank/DDBJ databases">
        <title>Draft genome sequences of novel Actinobacteria.</title>
        <authorList>
            <person name="Sahin N."/>
            <person name="Ay H."/>
            <person name="Saygin H."/>
        </authorList>
    </citation>
    <scope>NUCLEOTIDE SEQUENCE [LARGE SCALE GENOMIC DNA]</scope>
    <source>
        <strain evidence="3 4">16K104</strain>
    </source>
</reference>
<evidence type="ECO:0000313" key="4">
    <source>
        <dbReference type="Proteomes" id="UP000295172"/>
    </source>
</evidence>
<dbReference type="PRINTS" id="PR00038">
    <property type="entry name" value="HTHLUXR"/>
</dbReference>
<dbReference type="OrthoDB" id="27092at2"/>
<organism evidence="3 4">
    <name type="scientific">Kribbella turkmenica</name>
    <dbReference type="NCBI Taxonomy" id="2530375"/>
    <lineage>
        <taxon>Bacteria</taxon>
        <taxon>Bacillati</taxon>
        <taxon>Actinomycetota</taxon>
        <taxon>Actinomycetes</taxon>
        <taxon>Propionibacteriales</taxon>
        <taxon>Kribbellaceae</taxon>
        <taxon>Kribbella</taxon>
    </lineage>
</organism>
<dbReference type="InterPro" id="IPR000792">
    <property type="entry name" value="Tscrpt_reg_LuxR_C"/>
</dbReference>
<dbReference type="GO" id="GO:0006355">
    <property type="term" value="P:regulation of DNA-templated transcription"/>
    <property type="evidence" value="ECO:0007669"/>
    <property type="project" value="InterPro"/>
</dbReference>
<keyword evidence="1" id="KW-0238">DNA-binding</keyword>
<dbReference type="AlphaFoldDB" id="A0A4R4XHL6"/>
<dbReference type="GO" id="GO:0003677">
    <property type="term" value="F:DNA binding"/>
    <property type="evidence" value="ECO:0007669"/>
    <property type="project" value="UniProtKB-KW"/>
</dbReference>
<dbReference type="EMBL" id="SMKR01000004">
    <property type="protein sequence ID" value="TDD30336.1"/>
    <property type="molecule type" value="Genomic_DNA"/>
</dbReference>
<dbReference type="Gene3D" id="1.10.10.10">
    <property type="entry name" value="Winged helix-like DNA-binding domain superfamily/Winged helix DNA-binding domain"/>
    <property type="match status" value="1"/>
</dbReference>
<dbReference type="InterPro" id="IPR016032">
    <property type="entry name" value="Sig_transdc_resp-reg_C-effctor"/>
</dbReference>
<name>A0A4R4XHL6_9ACTN</name>
<proteinExistence type="predicted"/>
<dbReference type="Proteomes" id="UP000295172">
    <property type="component" value="Unassembled WGS sequence"/>
</dbReference>